<reference evidence="20" key="1">
    <citation type="submission" date="2009-09" db="EMBL/GenBank/DDBJ databases">
        <title>The complete genome of Nakamurella multipartita DSM 44233.</title>
        <authorList>
            <consortium name="US DOE Joint Genome Institute (JGI-PGF)"/>
            <person name="Lucas S."/>
            <person name="Copeland A."/>
            <person name="Lapidus A."/>
            <person name="Glavina del Rio T."/>
            <person name="Dalin E."/>
            <person name="Tice H."/>
            <person name="Bruce D."/>
            <person name="Goodwin L."/>
            <person name="Pitluck S."/>
            <person name="Kyrpides N."/>
            <person name="Mavromatis K."/>
            <person name="Ivanova N."/>
            <person name="Ovchinnikova G."/>
            <person name="Sims D."/>
            <person name="Meincke L."/>
            <person name="Brettin T."/>
            <person name="Detter J.C."/>
            <person name="Han C."/>
            <person name="Larimer F."/>
            <person name="Land M."/>
            <person name="Hauser L."/>
            <person name="Markowitz V."/>
            <person name="Cheng J.-F."/>
            <person name="Hugenholtz P."/>
            <person name="Woyke T."/>
            <person name="Wu D."/>
            <person name="Klenk H.-P."/>
            <person name="Eisen J.A."/>
        </authorList>
    </citation>
    <scope>NUCLEOTIDE SEQUENCE [LARGE SCALE GENOMIC DNA]</scope>
    <source>
        <strain evidence="20">ATCC 700099 / DSM 44233 / CIP 104796 / JCM 9543 / NBRC 105858 / Y-104</strain>
    </source>
</reference>
<proteinExistence type="inferred from homology"/>
<feature type="region of interest" description="Disordered" evidence="16">
    <location>
        <begin position="861"/>
        <end position="881"/>
    </location>
</feature>
<feature type="domain" description="UvrD-like helicase ATP-binding" evidence="17">
    <location>
        <begin position="14"/>
        <end position="364"/>
    </location>
</feature>
<keyword evidence="20" id="KW-1185">Reference proteome</keyword>
<keyword evidence="11" id="KW-0413">Isomerase</keyword>
<dbReference type="Gene3D" id="3.40.50.300">
    <property type="entry name" value="P-loop containing nucleotide triphosphate hydrolases"/>
    <property type="match status" value="3"/>
</dbReference>
<evidence type="ECO:0000256" key="14">
    <source>
        <dbReference type="ARBA" id="ARBA00048988"/>
    </source>
</evidence>
<dbReference type="InterPro" id="IPR013986">
    <property type="entry name" value="DExx_box_DNA_helicase_dom_sf"/>
</dbReference>
<keyword evidence="6 15" id="KW-0347">Helicase</keyword>
<evidence type="ECO:0000256" key="1">
    <source>
        <dbReference type="ARBA" id="ARBA00009922"/>
    </source>
</evidence>
<feature type="binding site" evidence="15">
    <location>
        <begin position="35"/>
        <end position="42"/>
    </location>
    <ligand>
        <name>ATP</name>
        <dbReference type="ChEBI" id="CHEBI:30616"/>
    </ligand>
</feature>
<dbReference type="AlphaFoldDB" id="C8XJ57"/>
<dbReference type="InterPro" id="IPR014017">
    <property type="entry name" value="DNA_helicase_UvrD-like_C"/>
</dbReference>
<dbReference type="InterPro" id="IPR038726">
    <property type="entry name" value="PDDEXK_AddAB-type"/>
</dbReference>
<dbReference type="Gene3D" id="3.90.320.10">
    <property type="match status" value="1"/>
</dbReference>
<evidence type="ECO:0000256" key="6">
    <source>
        <dbReference type="ARBA" id="ARBA00022806"/>
    </source>
</evidence>
<dbReference type="HOGENOM" id="CLU_003630_1_1_11"/>
<dbReference type="KEGG" id="nml:Namu_2144"/>
<keyword evidence="3 15" id="KW-0547">Nucleotide-binding</keyword>
<dbReference type="PANTHER" id="PTHR11070:SF55">
    <property type="entry name" value="DNA 3'-5' HELICASE"/>
    <property type="match status" value="1"/>
</dbReference>
<evidence type="ECO:0000256" key="12">
    <source>
        <dbReference type="ARBA" id="ARBA00034617"/>
    </source>
</evidence>
<evidence type="ECO:0000256" key="4">
    <source>
        <dbReference type="ARBA" id="ARBA00022763"/>
    </source>
</evidence>
<evidence type="ECO:0000256" key="16">
    <source>
        <dbReference type="SAM" id="MobiDB-lite"/>
    </source>
</evidence>
<gene>
    <name evidence="19" type="ordered locus">Namu_2144</name>
</gene>
<evidence type="ECO:0000256" key="5">
    <source>
        <dbReference type="ARBA" id="ARBA00022801"/>
    </source>
</evidence>
<evidence type="ECO:0000259" key="17">
    <source>
        <dbReference type="PROSITE" id="PS51198"/>
    </source>
</evidence>
<evidence type="ECO:0000256" key="13">
    <source>
        <dbReference type="ARBA" id="ARBA00034808"/>
    </source>
</evidence>
<evidence type="ECO:0000256" key="15">
    <source>
        <dbReference type="PROSITE-ProRule" id="PRU00560"/>
    </source>
</evidence>
<evidence type="ECO:0000259" key="18">
    <source>
        <dbReference type="PROSITE" id="PS51217"/>
    </source>
</evidence>
<dbReference type="InParanoid" id="C8XJ57"/>
<dbReference type="GO" id="GO:0005524">
    <property type="term" value="F:ATP binding"/>
    <property type="evidence" value="ECO:0007669"/>
    <property type="project" value="UniProtKB-UniRule"/>
</dbReference>
<dbReference type="GO" id="GO:0000725">
    <property type="term" value="P:recombinational repair"/>
    <property type="evidence" value="ECO:0007669"/>
    <property type="project" value="TreeGrafter"/>
</dbReference>
<dbReference type="EMBL" id="CP001737">
    <property type="protein sequence ID" value="ACV78522.1"/>
    <property type="molecule type" value="Genomic_DNA"/>
</dbReference>
<protein>
    <recommendedName>
        <fullName evidence="13">DNA 3'-5' helicase</fullName>
        <ecNumber evidence="13">5.6.2.4</ecNumber>
    </recommendedName>
</protein>
<dbReference type="PROSITE" id="PS51217">
    <property type="entry name" value="UVRD_HELICASE_CTER"/>
    <property type="match status" value="1"/>
</dbReference>
<reference evidence="19 20" key="2">
    <citation type="journal article" date="2010" name="Stand. Genomic Sci.">
        <title>Complete genome sequence of Nakamurella multipartita type strain (Y-104).</title>
        <authorList>
            <person name="Tice H."/>
            <person name="Mayilraj S."/>
            <person name="Sims D."/>
            <person name="Lapidus A."/>
            <person name="Nolan M."/>
            <person name="Lucas S."/>
            <person name="Glavina Del Rio T."/>
            <person name="Copeland A."/>
            <person name="Cheng J.F."/>
            <person name="Meincke L."/>
            <person name="Bruce D."/>
            <person name="Goodwin L."/>
            <person name="Pitluck S."/>
            <person name="Ivanova N."/>
            <person name="Mavromatis K."/>
            <person name="Ovchinnikova G."/>
            <person name="Pati A."/>
            <person name="Chen A."/>
            <person name="Palaniappan K."/>
            <person name="Land M."/>
            <person name="Hauser L."/>
            <person name="Chang Y.J."/>
            <person name="Jeffries C.D."/>
            <person name="Detter J.C."/>
            <person name="Brettin T."/>
            <person name="Rohde M."/>
            <person name="Goker M."/>
            <person name="Bristow J."/>
            <person name="Eisen J.A."/>
            <person name="Markowitz V."/>
            <person name="Hugenholtz P."/>
            <person name="Kyrpides N.C."/>
            <person name="Klenk H.P."/>
            <person name="Chen F."/>
        </authorList>
    </citation>
    <scope>NUCLEOTIDE SEQUENCE [LARGE SCALE GENOMIC DNA]</scope>
    <source>
        <strain evidence="20">ATCC 700099 / DSM 44233 / CIP 104796 / JCM 9543 / NBRC 105858 / Y-104</strain>
    </source>
</reference>
<dbReference type="PANTHER" id="PTHR11070">
    <property type="entry name" value="UVRD / RECB / PCRA DNA HELICASE FAMILY MEMBER"/>
    <property type="match status" value="1"/>
</dbReference>
<keyword evidence="7" id="KW-0269">Exonuclease</keyword>
<keyword evidence="8 15" id="KW-0067">ATP-binding</keyword>
<name>C8XJ57_NAKMY</name>
<sequence length="1106" mass="117536">MISAIDLARELGLPAPTAEQAAVIEAPLEPGLVVAGAGSGKTETMAARVVYLIATGQVRPEQVLGLTFTRKAAAALAQRIRQRLALLTTLRPRTGSGRSPADLPAGDPDVSTYHAFGGRLIADFGPLAGIEPAARVLTPTGAWQLARRVVGRWDGDLLTDLGPDQVTERLLAISSALADHLTDVDLLSDELATVLDRLRSAPPGPRQRAALHSGLAGPVKRLQDRQWILPLVAAYVRAKRDRGVVDFADQMQIAATLVREHPRIGEAMRERYRVVLLDEYQDTGHAQRVILRSLFGDRDGAGRAGGHGQARWGHPVTAVGDPVQSIYSWRGASASNLPRFVTDFPLASGRPSSIRSLLTSFRNPGAVLALANEVSRPVRQGGRAVEVGELRPTPAADPGRLRYGLFGTAEQENAWLAEAIAGYWRDALDEGGAGATPPTTAVLVRRRSDMADTADALRAAGLPVEVVGLGGLLDEPEVADLVATLRVLVDPTAGPAAMRLLTGARWQLGAADLEALAARARELAGPARPADGHGAGGPADPTAVVRSAVAAALPVEDIDTWSMVDAAGDLGPAQAYSAAGHRRLVRFAAHLARLRARLNQPLPDLIADLERACHLDVESLVAGTGRAHLDAFAAVVAEVAATGAGPAELLEYLDAAAEREDGLTPGEVPQPSGRVQVLTVHAAKGLEWEIVAVPHLTEGVFPITRGSTWLGDPAQLPPQLRGDRDDLPQLAWPAGGTQKDLADALAAHAAEFGELRLTEERRLLYVALTRAERTLLFSGHHWGTGLAKPAGPSPFLEECAALARPFAEPDEWAPPPATDEGQQLLPRTAVWPIDPLGPRRPHVQVGADRVLQALADLAAAEPEPVEDRPGTADEVDTGDPFGWAADVTTLLAERSDRGREVHEVELPGTITVTSLVELADDPAELARRLTRPVPTESSGRLSRGTDFHAWLEHRFRGEALLELSDLPGAGDAWVGADPEIEDLKRRFLASPWADRVPIDVEVPFASRIAGLGVRGRVDAIFADADGGITVVDWKTGHSPLREDAAAVQLACYRLAIAQLHGLPLARVRAAFHYVRSGVTQSPANLLDADGIEALIARNTLDPVPPR</sequence>
<keyword evidence="4" id="KW-0227">DNA damage</keyword>
<evidence type="ECO:0000313" key="20">
    <source>
        <dbReference type="Proteomes" id="UP000002218"/>
    </source>
</evidence>
<dbReference type="Pfam" id="PF00580">
    <property type="entry name" value="UvrD-helicase"/>
    <property type="match status" value="1"/>
</dbReference>
<comment type="catalytic activity">
    <reaction evidence="14">
        <text>ATP + H2O = ADP + phosphate + H(+)</text>
        <dbReference type="Rhea" id="RHEA:13065"/>
        <dbReference type="ChEBI" id="CHEBI:15377"/>
        <dbReference type="ChEBI" id="CHEBI:15378"/>
        <dbReference type="ChEBI" id="CHEBI:30616"/>
        <dbReference type="ChEBI" id="CHEBI:43474"/>
        <dbReference type="ChEBI" id="CHEBI:456216"/>
        <dbReference type="EC" id="5.6.2.4"/>
    </reaction>
</comment>
<dbReference type="CDD" id="cd17932">
    <property type="entry name" value="DEXQc_UvrD"/>
    <property type="match status" value="1"/>
</dbReference>
<dbReference type="GO" id="GO:0043138">
    <property type="term" value="F:3'-5' DNA helicase activity"/>
    <property type="evidence" value="ECO:0007669"/>
    <property type="project" value="UniProtKB-EC"/>
</dbReference>
<dbReference type="Pfam" id="PF13361">
    <property type="entry name" value="UvrD_C"/>
    <property type="match status" value="2"/>
</dbReference>
<dbReference type="eggNOG" id="COG0210">
    <property type="taxonomic scope" value="Bacteria"/>
</dbReference>
<dbReference type="RefSeq" id="WP_015747414.1">
    <property type="nucleotide sequence ID" value="NC_013235.1"/>
</dbReference>
<dbReference type="OrthoDB" id="4812256at2"/>
<evidence type="ECO:0000256" key="2">
    <source>
        <dbReference type="ARBA" id="ARBA00022722"/>
    </source>
</evidence>
<comment type="similarity">
    <text evidence="1">Belongs to the helicase family. UvrD subfamily.</text>
</comment>
<dbReference type="SUPFAM" id="SSF52980">
    <property type="entry name" value="Restriction endonuclease-like"/>
    <property type="match status" value="1"/>
</dbReference>
<keyword evidence="2" id="KW-0540">Nuclease</keyword>
<dbReference type="GO" id="GO:0033202">
    <property type="term" value="C:DNA helicase complex"/>
    <property type="evidence" value="ECO:0007669"/>
    <property type="project" value="TreeGrafter"/>
</dbReference>
<dbReference type="GO" id="GO:0004527">
    <property type="term" value="F:exonuclease activity"/>
    <property type="evidence" value="ECO:0007669"/>
    <property type="project" value="UniProtKB-KW"/>
</dbReference>
<feature type="domain" description="UvrD-like helicase C-terminal" evidence="18">
    <location>
        <begin position="365"/>
        <end position="685"/>
    </location>
</feature>
<dbReference type="eggNOG" id="COG2887">
    <property type="taxonomic scope" value="Bacteria"/>
</dbReference>
<dbReference type="GO" id="GO:0005829">
    <property type="term" value="C:cytosol"/>
    <property type="evidence" value="ECO:0007669"/>
    <property type="project" value="TreeGrafter"/>
</dbReference>
<keyword evidence="5 15" id="KW-0378">Hydrolase</keyword>
<dbReference type="InterPro" id="IPR027417">
    <property type="entry name" value="P-loop_NTPase"/>
</dbReference>
<keyword evidence="10" id="KW-0234">DNA repair</keyword>
<evidence type="ECO:0000256" key="3">
    <source>
        <dbReference type="ARBA" id="ARBA00022741"/>
    </source>
</evidence>
<dbReference type="Pfam" id="PF12705">
    <property type="entry name" value="PDDEXK_1"/>
    <property type="match status" value="1"/>
</dbReference>
<evidence type="ECO:0000256" key="9">
    <source>
        <dbReference type="ARBA" id="ARBA00023125"/>
    </source>
</evidence>
<accession>C8XJ57</accession>
<evidence type="ECO:0000256" key="8">
    <source>
        <dbReference type="ARBA" id="ARBA00022840"/>
    </source>
</evidence>
<evidence type="ECO:0000256" key="11">
    <source>
        <dbReference type="ARBA" id="ARBA00023235"/>
    </source>
</evidence>
<dbReference type="InterPro" id="IPR000212">
    <property type="entry name" value="DNA_helicase_UvrD/REP"/>
</dbReference>
<dbReference type="Gene3D" id="1.10.486.10">
    <property type="entry name" value="PCRA, domain 4"/>
    <property type="match status" value="1"/>
</dbReference>
<evidence type="ECO:0000313" key="19">
    <source>
        <dbReference type="EMBL" id="ACV78522.1"/>
    </source>
</evidence>
<dbReference type="InterPro" id="IPR014016">
    <property type="entry name" value="UvrD-like_ATP-bd"/>
</dbReference>
<dbReference type="EC" id="5.6.2.4" evidence="13"/>
<keyword evidence="9" id="KW-0238">DNA-binding</keyword>
<comment type="catalytic activity">
    <reaction evidence="12">
        <text>Couples ATP hydrolysis with the unwinding of duplex DNA by translocating in the 3'-5' direction.</text>
        <dbReference type="EC" id="5.6.2.4"/>
    </reaction>
</comment>
<dbReference type="STRING" id="479431.Namu_2144"/>
<dbReference type="InterPro" id="IPR011604">
    <property type="entry name" value="PDDEXK-like_dom_sf"/>
</dbReference>
<dbReference type="SUPFAM" id="SSF52540">
    <property type="entry name" value="P-loop containing nucleoside triphosphate hydrolases"/>
    <property type="match status" value="1"/>
</dbReference>
<dbReference type="InterPro" id="IPR011335">
    <property type="entry name" value="Restrct_endonuc-II-like"/>
</dbReference>
<dbReference type="GO" id="GO:0003677">
    <property type="term" value="F:DNA binding"/>
    <property type="evidence" value="ECO:0007669"/>
    <property type="project" value="UniProtKB-KW"/>
</dbReference>
<dbReference type="Proteomes" id="UP000002218">
    <property type="component" value="Chromosome"/>
</dbReference>
<organism evidence="19 20">
    <name type="scientific">Nakamurella multipartita (strain ATCC 700099 / DSM 44233 / CIP 104796 / JCM 9543 / NBRC 105858 / Y-104)</name>
    <name type="common">Microsphaera multipartita</name>
    <dbReference type="NCBI Taxonomy" id="479431"/>
    <lineage>
        <taxon>Bacteria</taxon>
        <taxon>Bacillati</taxon>
        <taxon>Actinomycetota</taxon>
        <taxon>Actinomycetes</taxon>
        <taxon>Nakamurellales</taxon>
        <taxon>Nakamurellaceae</taxon>
        <taxon>Nakamurella</taxon>
    </lineage>
</organism>
<evidence type="ECO:0000256" key="7">
    <source>
        <dbReference type="ARBA" id="ARBA00022839"/>
    </source>
</evidence>
<dbReference type="Gene3D" id="1.10.10.160">
    <property type="match status" value="1"/>
</dbReference>
<dbReference type="PROSITE" id="PS51198">
    <property type="entry name" value="UVRD_HELICASE_ATP_BIND"/>
    <property type="match status" value="1"/>
</dbReference>
<evidence type="ECO:0000256" key="10">
    <source>
        <dbReference type="ARBA" id="ARBA00023204"/>
    </source>
</evidence>